<accession>A0A426TZW8</accession>
<dbReference type="InterPro" id="IPR000620">
    <property type="entry name" value="EamA_dom"/>
</dbReference>
<feature type="transmembrane region" description="Helical" evidence="6">
    <location>
        <begin position="180"/>
        <end position="200"/>
    </location>
</feature>
<feature type="transmembrane region" description="Helical" evidence="6">
    <location>
        <begin position="86"/>
        <end position="107"/>
    </location>
</feature>
<feature type="transmembrane region" description="Helical" evidence="6">
    <location>
        <begin position="249"/>
        <end position="265"/>
    </location>
</feature>
<comment type="subcellular location">
    <subcellularLocation>
        <location evidence="1">Membrane</location>
        <topology evidence="1">Multi-pass membrane protein</topology>
    </subcellularLocation>
</comment>
<evidence type="ECO:0000256" key="4">
    <source>
        <dbReference type="ARBA" id="ARBA00022989"/>
    </source>
</evidence>
<feature type="transmembrane region" description="Helical" evidence="6">
    <location>
        <begin position="119"/>
        <end position="142"/>
    </location>
</feature>
<dbReference type="Pfam" id="PF00892">
    <property type="entry name" value="EamA"/>
    <property type="match status" value="2"/>
</dbReference>
<dbReference type="InterPro" id="IPR037185">
    <property type="entry name" value="EmrE-like"/>
</dbReference>
<gene>
    <name evidence="8" type="ORF">EI684_10740</name>
</gene>
<evidence type="ECO:0000256" key="3">
    <source>
        <dbReference type="ARBA" id="ARBA00022692"/>
    </source>
</evidence>
<evidence type="ECO:0000259" key="7">
    <source>
        <dbReference type="Pfam" id="PF00892"/>
    </source>
</evidence>
<feature type="transmembrane region" description="Helical" evidence="6">
    <location>
        <begin position="61"/>
        <end position="80"/>
    </location>
</feature>
<reference evidence="8 9" key="1">
    <citation type="submission" date="2018-12" db="EMBL/GenBank/DDBJ databases">
        <title>Genome Sequence of Candidatus Viridilinea halotolerans isolated from saline sulfide-rich spring.</title>
        <authorList>
            <person name="Grouzdev D.S."/>
            <person name="Burganskaya E.I."/>
            <person name="Krutkina M.S."/>
            <person name="Sukhacheva M.V."/>
            <person name="Gorlenko V.M."/>
        </authorList>
    </citation>
    <scope>NUCLEOTIDE SEQUENCE [LARGE SCALE GENOMIC DNA]</scope>
    <source>
        <strain evidence="8">Chok-6</strain>
    </source>
</reference>
<dbReference type="InterPro" id="IPR050638">
    <property type="entry name" value="AA-Vitamin_Transporters"/>
</dbReference>
<feature type="domain" description="EamA" evidence="7">
    <location>
        <begin position="149"/>
        <end position="284"/>
    </location>
</feature>
<comment type="caution">
    <text evidence="8">The sequence shown here is derived from an EMBL/GenBank/DDBJ whole genome shotgun (WGS) entry which is preliminary data.</text>
</comment>
<feature type="transmembrane region" description="Helical" evidence="6">
    <location>
        <begin position="215"/>
        <end position="237"/>
    </location>
</feature>
<proteinExistence type="inferred from homology"/>
<evidence type="ECO:0000256" key="6">
    <source>
        <dbReference type="SAM" id="Phobius"/>
    </source>
</evidence>
<evidence type="ECO:0000313" key="9">
    <source>
        <dbReference type="Proteomes" id="UP000280307"/>
    </source>
</evidence>
<feature type="transmembrane region" description="Helical" evidence="6">
    <location>
        <begin position="28"/>
        <end position="49"/>
    </location>
</feature>
<feature type="transmembrane region" description="Helical" evidence="6">
    <location>
        <begin position="148"/>
        <end position="168"/>
    </location>
</feature>
<dbReference type="PANTHER" id="PTHR32322:SF2">
    <property type="entry name" value="EAMA DOMAIN-CONTAINING PROTEIN"/>
    <property type="match status" value="1"/>
</dbReference>
<organism evidence="8 9">
    <name type="scientific">Candidatus Viridilinea halotolerans</name>
    <dbReference type="NCBI Taxonomy" id="2491704"/>
    <lineage>
        <taxon>Bacteria</taxon>
        <taxon>Bacillati</taxon>
        <taxon>Chloroflexota</taxon>
        <taxon>Chloroflexia</taxon>
        <taxon>Chloroflexales</taxon>
        <taxon>Chloroflexineae</taxon>
        <taxon>Oscillochloridaceae</taxon>
        <taxon>Candidatus Viridilinea</taxon>
    </lineage>
</organism>
<comment type="similarity">
    <text evidence="2">Belongs to the EamA transporter family.</text>
</comment>
<evidence type="ECO:0000256" key="1">
    <source>
        <dbReference type="ARBA" id="ARBA00004141"/>
    </source>
</evidence>
<dbReference type="Proteomes" id="UP000280307">
    <property type="component" value="Unassembled WGS sequence"/>
</dbReference>
<dbReference type="SUPFAM" id="SSF103481">
    <property type="entry name" value="Multidrug resistance efflux transporter EmrE"/>
    <property type="match status" value="2"/>
</dbReference>
<evidence type="ECO:0000256" key="5">
    <source>
        <dbReference type="ARBA" id="ARBA00023136"/>
    </source>
</evidence>
<evidence type="ECO:0000256" key="2">
    <source>
        <dbReference type="ARBA" id="ARBA00007362"/>
    </source>
</evidence>
<dbReference type="EMBL" id="RSAS01000418">
    <property type="protein sequence ID" value="RRR71999.1"/>
    <property type="molecule type" value="Genomic_DNA"/>
</dbReference>
<evidence type="ECO:0000313" key="8">
    <source>
        <dbReference type="EMBL" id="RRR71999.1"/>
    </source>
</evidence>
<keyword evidence="5 6" id="KW-0472">Membrane</keyword>
<feature type="domain" description="EamA" evidence="7">
    <location>
        <begin position="4"/>
        <end position="130"/>
    </location>
</feature>
<name>A0A426TZW8_9CHLR</name>
<dbReference type="AlphaFoldDB" id="A0A426TZW8"/>
<dbReference type="GO" id="GO:0016020">
    <property type="term" value="C:membrane"/>
    <property type="evidence" value="ECO:0007669"/>
    <property type="project" value="UniProtKB-SubCell"/>
</dbReference>
<protein>
    <submittedName>
        <fullName evidence="8">DMT family transporter</fullName>
    </submittedName>
</protein>
<sequence>MGAALFAHTGWGAYPVFARYLQTVSLIPSMALLALGNLIALAIFLPFVVRRVDRRFLREPAVWLFAFVVVLRAITNILAARFTLAIYVQLITLMTPLIVALLSAGLFRERLPPATWPALGLSLVGSMLMMSGDIGGYGMGLALTGNDLLGLALALVSAFCLAFYMILVPRTAKVAVPGETVMLVQLTALTIVTGSISFLIGEDWGRYTQLAASDWLAFLTFVAVVLLGANVAQITALRHLGAPLVSSTMAWRLVATLALAALLLGEYLTSIWQIVGALIVFVTITAYLQRQRRV</sequence>
<keyword evidence="3 6" id="KW-0812">Transmembrane</keyword>
<feature type="transmembrane region" description="Helical" evidence="6">
    <location>
        <begin position="271"/>
        <end position="288"/>
    </location>
</feature>
<keyword evidence="4 6" id="KW-1133">Transmembrane helix</keyword>
<dbReference type="PANTHER" id="PTHR32322">
    <property type="entry name" value="INNER MEMBRANE TRANSPORTER"/>
    <property type="match status" value="1"/>
</dbReference>